<evidence type="ECO:0000259" key="1">
    <source>
        <dbReference type="Pfam" id="PF00144"/>
    </source>
</evidence>
<dbReference type="EMBL" id="FOJM01000013">
    <property type="protein sequence ID" value="SFA54371.1"/>
    <property type="molecule type" value="Genomic_DNA"/>
</dbReference>
<gene>
    <name evidence="2" type="ORF">SAMN04488511_113113</name>
</gene>
<proteinExistence type="predicted"/>
<dbReference type="PANTHER" id="PTHR46825">
    <property type="entry name" value="D-ALANYL-D-ALANINE-CARBOXYPEPTIDASE/ENDOPEPTIDASE AMPH"/>
    <property type="match status" value="1"/>
</dbReference>
<dbReference type="Pfam" id="PF00144">
    <property type="entry name" value="Beta-lactamase"/>
    <property type="match status" value="1"/>
</dbReference>
<dbReference type="InterPro" id="IPR050491">
    <property type="entry name" value="AmpC-like"/>
</dbReference>
<reference evidence="3" key="1">
    <citation type="submission" date="2016-10" db="EMBL/GenBank/DDBJ databases">
        <authorList>
            <person name="Varghese N."/>
            <person name="Submissions S."/>
        </authorList>
    </citation>
    <scope>NUCLEOTIDE SEQUENCE [LARGE SCALE GENOMIC DNA]</scope>
    <source>
        <strain evidence="3">DSM 18130</strain>
    </source>
</reference>
<dbReference type="InterPro" id="IPR012338">
    <property type="entry name" value="Beta-lactam/transpept-like"/>
</dbReference>
<feature type="domain" description="Beta-lactamase-related" evidence="1">
    <location>
        <begin position="59"/>
        <end position="364"/>
    </location>
</feature>
<accession>A0A1I0TRF4</accession>
<dbReference type="InterPro" id="IPR001466">
    <property type="entry name" value="Beta-lactam-related"/>
</dbReference>
<organism evidence="2 3">
    <name type="scientific">Pedobacter suwonensis</name>
    <dbReference type="NCBI Taxonomy" id="332999"/>
    <lineage>
        <taxon>Bacteria</taxon>
        <taxon>Pseudomonadati</taxon>
        <taxon>Bacteroidota</taxon>
        <taxon>Sphingobacteriia</taxon>
        <taxon>Sphingobacteriales</taxon>
        <taxon>Sphingobacteriaceae</taxon>
        <taxon>Pedobacter</taxon>
    </lineage>
</organism>
<dbReference type="Proteomes" id="UP000198836">
    <property type="component" value="Unassembled WGS sequence"/>
</dbReference>
<name>A0A1I0TRF4_9SPHI</name>
<dbReference type="AlphaFoldDB" id="A0A1I0TRF4"/>
<evidence type="ECO:0000313" key="3">
    <source>
        <dbReference type="Proteomes" id="UP000198836"/>
    </source>
</evidence>
<dbReference type="SUPFAM" id="SSF56601">
    <property type="entry name" value="beta-lactamase/transpeptidase-like"/>
    <property type="match status" value="1"/>
</dbReference>
<protein>
    <submittedName>
        <fullName evidence="2">CubicO group peptidase, beta-lactamase class C family</fullName>
    </submittedName>
</protein>
<dbReference type="PANTHER" id="PTHR46825:SF9">
    <property type="entry name" value="BETA-LACTAMASE-RELATED DOMAIN-CONTAINING PROTEIN"/>
    <property type="match status" value="1"/>
</dbReference>
<dbReference type="Gene3D" id="3.40.710.10">
    <property type="entry name" value="DD-peptidase/beta-lactamase superfamily"/>
    <property type="match status" value="1"/>
</dbReference>
<evidence type="ECO:0000313" key="2">
    <source>
        <dbReference type="EMBL" id="SFA54371.1"/>
    </source>
</evidence>
<dbReference type="STRING" id="332999.SAMN04488511_113113"/>
<sequence>MQRAYKSGVLFLNTLTSMNKTGIIALLLLTYTNIFAQKTFRDKLDSVFTVMYNQNQFNGSVLVAEKGKILLAKGYGFRDTLSRYQTNENTIYELGSCSKQFTATAIVLLHRQGLLQYDDPVTKYIPELGRWQNVTIYDLLRHTSGLPEYIGDMAKGWDHSKIASNKDLIGFYAARKDTLSFKPGSMHRYNNTNYALMASIIERISGKTYADYLRDNIFRPLKMKSTFVYNRRQNPKKIKNYATGYVWKRKSFDKITSENPDYGDSVVYYLDGIVGSAKVNSTILDLYKWLNALKSNTFLTPSEFELMTEVTKTSKGKNIPYGFGLELSGGKNNLSFGHTGSWDGYASFIYHKAGKDRTIITLQNFKMGAYPFETINQILDNRKIEIEYPKKITLPAPQIAQYEGTYISKDDGEEQLITYLDGHLVHNTNRIKWDMRFFPIAENEFQGIRQGGADGVLRFTQLHDQEIKLEMLEYGKVIGTAFRKKQ</sequence>
<keyword evidence="3" id="KW-1185">Reference proteome</keyword>